<accession>A0A561T5H1</accession>
<protein>
    <submittedName>
        <fullName evidence="1">Uncharacterized protein</fullName>
    </submittedName>
</protein>
<evidence type="ECO:0000313" key="2">
    <source>
        <dbReference type="Proteomes" id="UP000321261"/>
    </source>
</evidence>
<organism evidence="1 2">
    <name type="scientific">Pseudonocardia hierapolitana</name>
    <dbReference type="NCBI Taxonomy" id="1128676"/>
    <lineage>
        <taxon>Bacteria</taxon>
        <taxon>Bacillati</taxon>
        <taxon>Actinomycetota</taxon>
        <taxon>Actinomycetes</taxon>
        <taxon>Pseudonocardiales</taxon>
        <taxon>Pseudonocardiaceae</taxon>
        <taxon>Pseudonocardia</taxon>
    </lineage>
</organism>
<sequence length="50" mass="5274">MRAILREALSEPDAETGLGSRIAARFAAVGGIDLEPPPRGDMPRAAHFDA</sequence>
<reference evidence="1 2" key="1">
    <citation type="submission" date="2019-06" db="EMBL/GenBank/DDBJ databases">
        <title>Sequencing the genomes of 1000 actinobacteria strains.</title>
        <authorList>
            <person name="Klenk H.-P."/>
        </authorList>
    </citation>
    <scope>NUCLEOTIDE SEQUENCE [LARGE SCALE GENOMIC DNA]</scope>
    <source>
        <strain evidence="1 2">DSM 45671</strain>
    </source>
</reference>
<dbReference type="AlphaFoldDB" id="A0A561T5H1"/>
<dbReference type="Proteomes" id="UP000321261">
    <property type="component" value="Unassembled WGS sequence"/>
</dbReference>
<comment type="caution">
    <text evidence="1">The sequence shown here is derived from an EMBL/GenBank/DDBJ whole genome shotgun (WGS) entry which is preliminary data.</text>
</comment>
<evidence type="ECO:0000313" key="1">
    <source>
        <dbReference type="EMBL" id="TWF82345.1"/>
    </source>
</evidence>
<keyword evidence="2" id="KW-1185">Reference proteome</keyword>
<proteinExistence type="predicted"/>
<gene>
    <name evidence="1" type="ORF">FHX44_118294</name>
</gene>
<name>A0A561T5H1_9PSEU</name>
<dbReference type="EMBL" id="VIWU01000001">
    <property type="protein sequence ID" value="TWF82345.1"/>
    <property type="molecule type" value="Genomic_DNA"/>
</dbReference>